<dbReference type="Gene3D" id="3.20.20.100">
    <property type="entry name" value="NADP-dependent oxidoreductase domain"/>
    <property type="match status" value="1"/>
</dbReference>
<sequence>MIELPALGMGCAGIGNLYRVVEDAVAVDTVAHALARGIRFFDVAPHYGFGLAECRLGDALAECDPQGEAIVSTKVGRVLEPTDSVARERHGFVQARPYGPHFDYTGDAILRSHAESLERLKRDRLNLLLAHDLGALTHGAASDGHLRTFLDSGYAAMTRLRDEGAVDAIGVGVNEIAICLALLDEVPLDVILLAGRYTLLEPETAAPLLERCAVTGTRLIVGGPFNSGILIDGSARAEQSHYDYAPPPRWVIERVRTLEALCESHGISLGAAALQFCARAAPIASTIPGLVGRDQVDATIAFQEEPIPDRFWDAVRASNACSEISAA</sequence>
<accession>A0ABZ0B612</accession>
<proteinExistence type="predicted"/>
<dbReference type="CDD" id="cd19152">
    <property type="entry name" value="AKR_AKR15A"/>
    <property type="match status" value="1"/>
</dbReference>
<dbReference type="InterPro" id="IPR023210">
    <property type="entry name" value="NADP_OxRdtase_dom"/>
</dbReference>
<dbReference type="InterPro" id="IPR036812">
    <property type="entry name" value="NAD(P)_OxRdtase_dom_sf"/>
</dbReference>
<evidence type="ECO:0000313" key="3">
    <source>
        <dbReference type="Proteomes" id="UP001302249"/>
    </source>
</evidence>
<evidence type="ECO:0000313" key="2">
    <source>
        <dbReference type="EMBL" id="WNO52837.1"/>
    </source>
</evidence>
<keyword evidence="3" id="KW-1185">Reference proteome</keyword>
<dbReference type="EMBL" id="CP135076">
    <property type="protein sequence ID" value="WNO52837.1"/>
    <property type="molecule type" value="Genomic_DNA"/>
</dbReference>
<dbReference type="Proteomes" id="UP001302249">
    <property type="component" value="Chromosome"/>
</dbReference>
<protein>
    <submittedName>
        <fullName evidence="2">Aldo/keto reductase</fullName>
    </submittedName>
</protein>
<dbReference type="PANTHER" id="PTHR42686">
    <property type="entry name" value="GH17980P-RELATED"/>
    <property type="match status" value="1"/>
</dbReference>
<feature type="domain" description="NADP-dependent oxidoreductase" evidence="1">
    <location>
        <begin position="7"/>
        <end position="318"/>
    </location>
</feature>
<dbReference type="InterPro" id="IPR020471">
    <property type="entry name" value="AKR"/>
</dbReference>
<organism evidence="2 3">
    <name type="scientific">Stakelama saccharophila</name>
    <dbReference type="NCBI Taxonomy" id="3075605"/>
    <lineage>
        <taxon>Bacteria</taxon>
        <taxon>Pseudomonadati</taxon>
        <taxon>Pseudomonadota</taxon>
        <taxon>Alphaproteobacteria</taxon>
        <taxon>Sphingomonadales</taxon>
        <taxon>Sphingomonadaceae</taxon>
        <taxon>Stakelama</taxon>
    </lineage>
</organism>
<name>A0ABZ0B612_9SPHN</name>
<reference evidence="2 3" key="1">
    <citation type="submission" date="2023-09" db="EMBL/GenBank/DDBJ databases">
        <authorList>
            <person name="Rey-Velasco X."/>
        </authorList>
    </citation>
    <scope>NUCLEOTIDE SEQUENCE [LARGE SCALE GENOMIC DNA]</scope>
    <source>
        <strain evidence="2 3">W311</strain>
    </source>
</reference>
<evidence type="ECO:0000259" key="1">
    <source>
        <dbReference type="Pfam" id="PF00248"/>
    </source>
</evidence>
<dbReference type="RefSeq" id="WP_313913685.1">
    <property type="nucleotide sequence ID" value="NZ_CP135076.1"/>
</dbReference>
<dbReference type="SUPFAM" id="SSF51430">
    <property type="entry name" value="NAD(P)-linked oxidoreductase"/>
    <property type="match status" value="1"/>
</dbReference>
<gene>
    <name evidence="2" type="ORF">RPR59_10245</name>
</gene>
<dbReference type="PANTHER" id="PTHR42686:SF1">
    <property type="entry name" value="GH17980P-RELATED"/>
    <property type="match status" value="1"/>
</dbReference>
<dbReference type="Pfam" id="PF00248">
    <property type="entry name" value="Aldo_ket_red"/>
    <property type="match status" value="1"/>
</dbReference>